<evidence type="ECO:0000313" key="3">
    <source>
        <dbReference type="Proteomes" id="UP000229894"/>
    </source>
</evidence>
<reference evidence="3" key="1">
    <citation type="submission" date="2017-09" db="EMBL/GenBank/DDBJ databases">
        <title>Depth-based differentiation of microbial function through sediment-hosted aquifers and enrichment of novel symbionts in the deep terrestrial subsurface.</title>
        <authorList>
            <person name="Probst A.J."/>
            <person name="Ladd B."/>
            <person name="Jarett J.K."/>
            <person name="Geller-Mcgrath D.E."/>
            <person name="Sieber C.M.K."/>
            <person name="Emerson J.B."/>
            <person name="Anantharaman K."/>
            <person name="Thomas B.C."/>
            <person name="Malmstrom R."/>
            <person name="Stieglmeier M."/>
            <person name="Klingl A."/>
            <person name="Woyke T."/>
            <person name="Ryan C.M."/>
            <person name="Banfield J.F."/>
        </authorList>
    </citation>
    <scope>NUCLEOTIDE SEQUENCE [LARGE SCALE GENOMIC DNA]</scope>
</reference>
<gene>
    <name evidence="2" type="ORF">COS49_02460</name>
</gene>
<sequence length="125" mass="14488">MSKNLKKFGRILKELRIQKGLTLRKASRLADYDPSNWSKIERGEISPPADEKILRKWTNVLGISRDVKKNQEFIDKAKIARGIIPQDILSQKNAVKYLPAFFRTARNKKPTREEIDKLIELIRGS</sequence>
<dbReference type="Proteomes" id="UP000229894">
    <property type="component" value="Unassembled WGS sequence"/>
</dbReference>
<organism evidence="2 3">
    <name type="scientific">Candidatus Portnoybacteria bacterium CG03_land_8_20_14_0_80_41_10</name>
    <dbReference type="NCBI Taxonomy" id="1974808"/>
    <lineage>
        <taxon>Bacteria</taxon>
        <taxon>Candidatus Portnoyibacteriota</taxon>
    </lineage>
</organism>
<name>A0A2M7BU39_9BACT</name>
<dbReference type="GO" id="GO:0003677">
    <property type="term" value="F:DNA binding"/>
    <property type="evidence" value="ECO:0007669"/>
    <property type="project" value="InterPro"/>
</dbReference>
<proteinExistence type="predicted"/>
<dbReference type="CDD" id="cd00093">
    <property type="entry name" value="HTH_XRE"/>
    <property type="match status" value="1"/>
</dbReference>
<evidence type="ECO:0000259" key="1">
    <source>
        <dbReference type="PROSITE" id="PS50943"/>
    </source>
</evidence>
<dbReference type="SMART" id="SM00530">
    <property type="entry name" value="HTH_XRE"/>
    <property type="match status" value="1"/>
</dbReference>
<dbReference type="Pfam" id="PF13560">
    <property type="entry name" value="HTH_31"/>
    <property type="match status" value="1"/>
</dbReference>
<feature type="domain" description="HTH cro/C1-type" evidence="1">
    <location>
        <begin position="12"/>
        <end position="68"/>
    </location>
</feature>
<accession>A0A2M7BU39</accession>
<protein>
    <recommendedName>
        <fullName evidence="1">HTH cro/C1-type domain-containing protein</fullName>
    </recommendedName>
</protein>
<dbReference type="InterPro" id="IPR001387">
    <property type="entry name" value="Cro/C1-type_HTH"/>
</dbReference>
<dbReference type="AlphaFoldDB" id="A0A2M7BU39"/>
<dbReference type="EMBL" id="PEUX01000053">
    <property type="protein sequence ID" value="PIV10083.1"/>
    <property type="molecule type" value="Genomic_DNA"/>
</dbReference>
<dbReference type="SUPFAM" id="SSF47413">
    <property type="entry name" value="lambda repressor-like DNA-binding domains"/>
    <property type="match status" value="1"/>
</dbReference>
<comment type="caution">
    <text evidence="2">The sequence shown here is derived from an EMBL/GenBank/DDBJ whole genome shotgun (WGS) entry which is preliminary data.</text>
</comment>
<evidence type="ECO:0000313" key="2">
    <source>
        <dbReference type="EMBL" id="PIV10083.1"/>
    </source>
</evidence>
<dbReference type="PROSITE" id="PS50943">
    <property type="entry name" value="HTH_CROC1"/>
    <property type="match status" value="1"/>
</dbReference>
<dbReference type="Gene3D" id="1.10.260.40">
    <property type="entry name" value="lambda repressor-like DNA-binding domains"/>
    <property type="match status" value="1"/>
</dbReference>
<dbReference type="InterPro" id="IPR010982">
    <property type="entry name" value="Lambda_DNA-bd_dom_sf"/>
</dbReference>